<feature type="domain" description="Phospholipid/glycerol acyltransferase" evidence="11">
    <location>
        <begin position="74"/>
        <end position="196"/>
    </location>
</feature>
<protein>
    <recommendedName>
        <fullName evidence="8">L-ornithine N(alpha)-acyltransferase</fullName>
        <ecNumber evidence="7">2.3.2.30</ecNumber>
    </recommendedName>
</protein>
<comment type="catalytic activity">
    <reaction evidence="10">
        <text>a (3R)-hydroxyacyl-[ACP] + L-ornithine = a lyso-ornithine lipid + holo-[ACP] + H(+)</text>
        <dbReference type="Rhea" id="RHEA:20633"/>
        <dbReference type="Rhea" id="RHEA-COMP:9685"/>
        <dbReference type="Rhea" id="RHEA-COMP:9945"/>
        <dbReference type="ChEBI" id="CHEBI:15378"/>
        <dbReference type="ChEBI" id="CHEBI:46911"/>
        <dbReference type="ChEBI" id="CHEBI:64479"/>
        <dbReference type="ChEBI" id="CHEBI:78827"/>
        <dbReference type="ChEBI" id="CHEBI:138482"/>
        <dbReference type="EC" id="2.3.2.30"/>
    </reaction>
    <physiologicalReaction direction="left-to-right" evidence="10">
        <dbReference type="Rhea" id="RHEA:20634"/>
    </physiologicalReaction>
</comment>
<organism evidence="12 13">
    <name type="scientific">Vibrio algivorus</name>
    <dbReference type="NCBI Taxonomy" id="1667024"/>
    <lineage>
        <taxon>Bacteria</taxon>
        <taxon>Pseudomonadati</taxon>
        <taxon>Pseudomonadota</taxon>
        <taxon>Gammaproteobacteria</taxon>
        <taxon>Vibrionales</taxon>
        <taxon>Vibrionaceae</taxon>
        <taxon>Vibrio</taxon>
    </lineage>
</organism>
<keyword evidence="2" id="KW-0444">Lipid biosynthesis</keyword>
<dbReference type="SUPFAM" id="SSF55729">
    <property type="entry name" value="Acyl-CoA N-acyltransferases (Nat)"/>
    <property type="match status" value="1"/>
</dbReference>
<evidence type="ECO:0000256" key="1">
    <source>
        <dbReference type="ARBA" id="ARBA00005189"/>
    </source>
</evidence>
<accession>A0A557PBD3</accession>
<dbReference type="InterPro" id="IPR045746">
    <property type="entry name" value="ACT14924-like_Acyltransf_dom"/>
</dbReference>
<evidence type="ECO:0000256" key="9">
    <source>
        <dbReference type="ARBA" id="ARBA00045724"/>
    </source>
</evidence>
<dbReference type="PANTHER" id="PTHR37323:SF1">
    <property type="entry name" value="L-ORNITHINE N(ALPHA)-ACYLTRANSFERASE"/>
    <property type="match status" value="1"/>
</dbReference>
<dbReference type="SMART" id="SM00563">
    <property type="entry name" value="PlsC"/>
    <property type="match status" value="1"/>
</dbReference>
<dbReference type="InterPro" id="IPR052351">
    <property type="entry name" value="Ornithine_N-alpha-AT"/>
</dbReference>
<keyword evidence="3 12" id="KW-0808">Transferase</keyword>
<dbReference type="RefSeq" id="WP_144387724.1">
    <property type="nucleotide sequence ID" value="NZ_CANNCB010000013.1"/>
</dbReference>
<comment type="pathway">
    <text evidence="1">Lipid metabolism.</text>
</comment>
<keyword evidence="5 12" id="KW-0012">Acyltransferase</keyword>
<dbReference type="AlphaFoldDB" id="A0A557PBD3"/>
<dbReference type="GO" id="GO:0006629">
    <property type="term" value="P:lipid metabolic process"/>
    <property type="evidence" value="ECO:0007669"/>
    <property type="project" value="UniProtKB-KW"/>
</dbReference>
<reference evidence="12 13" key="1">
    <citation type="submission" date="2019-07" db="EMBL/GenBank/DDBJ databases">
        <title>The draft genome sequence of Vibrio algivorus M1486.</title>
        <authorList>
            <person name="Meng X."/>
        </authorList>
    </citation>
    <scope>NUCLEOTIDE SEQUENCE [LARGE SCALE GENOMIC DNA]</scope>
    <source>
        <strain evidence="12 13">M1486</strain>
    </source>
</reference>
<dbReference type="SUPFAM" id="SSF69593">
    <property type="entry name" value="Glycerol-3-phosphate (1)-acyltransferase"/>
    <property type="match status" value="1"/>
</dbReference>
<evidence type="ECO:0000256" key="3">
    <source>
        <dbReference type="ARBA" id="ARBA00022679"/>
    </source>
</evidence>
<dbReference type="CDD" id="cd07986">
    <property type="entry name" value="LPLAT_ACT14924-like"/>
    <property type="match status" value="1"/>
</dbReference>
<keyword evidence="4" id="KW-0443">Lipid metabolism</keyword>
<evidence type="ECO:0000256" key="2">
    <source>
        <dbReference type="ARBA" id="ARBA00022516"/>
    </source>
</evidence>
<dbReference type="InterPro" id="IPR002123">
    <property type="entry name" value="Plipid/glycerol_acylTrfase"/>
</dbReference>
<evidence type="ECO:0000256" key="6">
    <source>
        <dbReference type="ARBA" id="ARBA00038095"/>
    </source>
</evidence>
<comment type="caution">
    <text evidence="12">The sequence shown here is derived from an EMBL/GenBank/DDBJ whole genome shotgun (WGS) entry which is preliminary data.</text>
</comment>
<dbReference type="Proteomes" id="UP000319828">
    <property type="component" value="Unassembled WGS sequence"/>
</dbReference>
<dbReference type="PANTHER" id="PTHR37323">
    <property type="entry name" value="GCN5-RELATED N-ACETYLTRANSFERASE"/>
    <property type="match status" value="1"/>
</dbReference>
<evidence type="ECO:0000313" key="13">
    <source>
        <dbReference type="Proteomes" id="UP000319828"/>
    </source>
</evidence>
<evidence type="ECO:0000256" key="7">
    <source>
        <dbReference type="ARBA" id="ARBA00039058"/>
    </source>
</evidence>
<dbReference type="Pfam" id="PF19576">
    <property type="entry name" value="Acyltransf_2"/>
    <property type="match status" value="1"/>
</dbReference>
<dbReference type="InterPro" id="IPR016181">
    <property type="entry name" value="Acyl_CoA_acyltransferase"/>
</dbReference>
<dbReference type="GO" id="GO:0043810">
    <property type="term" value="F:ornithine-acyl [acyl carrier protein] N-acyltransferase activity"/>
    <property type="evidence" value="ECO:0007669"/>
    <property type="project" value="UniProtKB-EC"/>
</dbReference>
<sequence>MQTSPFRLPSVTPFRLLERAAERVTGLHTLDTYYQQLPRHLNTKSFLRHTLEKLGVQYQIASGHLSNIPATGPLVIVANHPLGAVEGVILAEMLLQVRPDVKILANQFLKRLPELAPLFISVDVFEGKNAVSANIKALREGLQHLQNGGVLLVFPAGEVSTFDKQGQLNDKPWSRSVAKLIKRSNANALAMHINGHNSKPFYWAGMVHPYLRTAMLGREMLNKKQQVIDISIGELIDKKEIESLSCEQHIVDYLRLNTYLLAPRAEHQAPSLPHQTPVIAPILQDQLISDIHGLPTSAHLLNFKNFDVYCAKFEEIPNIVLEIGRIREANFRLVNEGTGKECDFDEFDHYYQHLFIWDNEAQRLVGAYRLGLTDHILQSKGVKGLYSRTLFQFDETLINQFGHAIEMGRSVIDLPYQRSLTALLLLWKGIATYAYRNPQYTHLFGPVSISSEYSPTARELMVSTLEMHHFDQDSASLVKASNPLKKSKNSFWRADMLSSLADIQLLSKVLTRLGQKSIPVLLKQYLNLNGKLISFNVDKDFNDALDGLIVVDLRKVPQRTLAKYMGKEESAEYLEKHKNT</sequence>
<comment type="function">
    <text evidence="9">Catalyzes the first step in the biosynthesis of ornithine lipids, which are phosphorus-free membrane lipids. Catalyzes the 3-hydroxyacyl-acyl carrier protein-dependent acylation of ornithine to form lyso-ornithine lipid (LOL).</text>
</comment>
<proteinExistence type="inferred from homology"/>
<evidence type="ECO:0000259" key="11">
    <source>
        <dbReference type="SMART" id="SM00563"/>
    </source>
</evidence>
<dbReference type="EMBL" id="VMKJ01000007">
    <property type="protein sequence ID" value="TVO37964.1"/>
    <property type="molecule type" value="Genomic_DNA"/>
</dbReference>
<dbReference type="Gene3D" id="3.40.630.30">
    <property type="match status" value="1"/>
</dbReference>
<evidence type="ECO:0000256" key="10">
    <source>
        <dbReference type="ARBA" id="ARBA00047785"/>
    </source>
</evidence>
<evidence type="ECO:0000313" key="12">
    <source>
        <dbReference type="EMBL" id="TVO37964.1"/>
    </source>
</evidence>
<comment type="similarity">
    <text evidence="6">Belongs to the acetyltransferase family. OlsB subfamily.</text>
</comment>
<evidence type="ECO:0000256" key="8">
    <source>
        <dbReference type="ARBA" id="ARBA00039866"/>
    </source>
</evidence>
<gene>
    <name evidence="12" type="ORF">FOF44_05655</name>
</gene>
<dbReference type="Pfam" id="PF13444">
    <property type="entry name" value="Acetyltransf_5"/>
    <property type="match status" value="1"/>
</dbReference>
<dbReference type="OrthoDB" id="1113830at2"/>
<evidence type="ECO:0000256" key="5">
    <source>
        <dbReference type="ARBA" id="ARBA00023315"/>
    </source>
</evidence>
<dbReference type="EC" id="2.3.2.30" evidence="7"/>
<evidence type="ECO:0000256" key="4">
    <source>
        <dbReference type="ARBA" id="ARBA00023098"/>
    </source>
</evidence>
<name>A0A557PBD3_9VIBR</name>